<dbReference type="Proteomes" id="UP000039865">
    <property type="component" value="Unassembled WGS sequence"/>
</dbReference>
<protein>
    <submittedName>
        <fullName evidence="2">Uncharacterized protein</fullName>
    </submittedName>
</protein>
<name>A0A078APL7_STYLE</name>
<keyword evidence="1" id="KW-0175">Coiled coil</keyword>
<organism evidence="2 3">
    <name type="scientific">Stylonychia lemnae</name>
    <name type="common">Ciliate</name>
    <dbReference type="NCBI Taxonomy" id="5949"/>
    <lineage>
        <taxon>Eukaryota</taxon>
        <taxon>Sar</taxon>
        <taxon>Alveolata</taxon>
        <taxon>Ciliophora</taxon>
        <taxon>Intramacronucleata</taxon>
        <taxon>Spirotrichea</taxon>
        <taxon>Stichotrichia</taxon>
        <taxon>Sporadotrichida</taxon>
        <taxon>Oxytrichidae</taxon>
        <taxon>Stylonychinae</taxon>
        <taxon>Stylonychia</taxon>
    </lineage>
</organism>
<reference evidence="2 3" key="1">
    <citation type="submission" date="2014-06" db="EMBL/GenBank/DDBJ databases">
        <authorList>
            <person name="Swart Estienne"/>
        </authorList>
    </citation>
    <scope>NUCLEOTIDE SEQUENCE [LARGE SCALE GENOMIC DNA]</scope>
    <source>
        <strain evidence="2 3">130c</strain>
    </source>
</reference>
<keyword evidence="3" id="KW-1185">Reference proteome</keyword>
<dbReference type="InParanoid" id="A0A078APL7"/>
<dbReference type="AlphaFoldDB" id="A0A078APL7"/>
<proteinExistence type="predicted"/>
<dbReference type="EMBL" id="CCKQ01012699">
    <property type="protein sequence ID" value="CDW84320.1"/>
    <property type="molecule type" value="Genomic_DNA"/>
</dbReference>
<accession>A0A078APL7</accession>
<gene>
    <name evidence="2" type="primary">Contig18621.g19782</name>
    <name evidence="2" type="ORF">STYLEM_13380</name>
</gene>
<evidence type="ECO:0000256" key="1">
    <source>
        <dbReference type="SAM" id="Coils"/>
    </source>
</evidence>
<sequence>MGQHRKLHQDIRLKQVFSNVRLSPQKQQQQFLPSTHSNQLSPSRLFEDKMIQVNLITEQASLKTLPQNQSKCISKRSNGHRIVASQSNDMLTTKSSQMSNQNQPGLQNQASSTTLHRGISFGIKQQYQISKDVILQDFDPTIDQVQTSLNQEDTFNDDGKHCNSVEIINTQTILSRNNQKFEVYQYQKDETQESQEDKESSQKFDQTLIQAQKVLLKQRTKQQIIQQRNKIQMSLQDLTKKNLDASINIRNVNNDMKSRMHDKENEKFTTYIQTMSSDLNNILSKMPSDDSGSLMSIKFEDIERQYKNFGINSQSICNINSNEKDEMIDQLDQTIIQVNLQDVSNKIQVGGGNLSSRRNQSLR</sequence>
<evidence type="ECO:0000313" key="3">
    <source>
        <dbReference type="Proteomes" id="UP000039865"/>
    </source>
</evidence>
<evidence type="ECO:0000313" key="2">
    <source>
        <dbReference type="EMBL" id="CDW84320.1"/>
    </source>
</evidence>
<feature type="coiled-coil region" evidence="1">
    <location>
        <begin position="221"/>
        <end position="255"/>
    </location>
</feature>